<dbReference type="CDD" id="cd01949">
    <property type="entry name" value="GGDEF"/>
    <property type="match status" value="1"/>
</dbReference>
<dbReference type="SUPFAM" id="SSF141371">
    <property type="entry name" value="PilZ domain-like"/>
    <property type="match status" value="1"/>
</dbReference>
<sequence>MGAELRENPRFSTYIDAQLLLASGQNYECQIADYSQTGMHLLWPHLPPTDTSGDHTLTFELNGKAVSVSVQWIYCNEQHAGIHFAEHHDQLFLQLQEFNQKHRKSKKIDDNKRQQYIGVLAREVQGLCDRLPKQWLPEFIEGAFDKANRAHNTAEQQLWMKLQKDTKAQASNLLRHFTQNILKQFQRWQEGKPEYSPEHEPTTGELRLSLVQQADFEDWLLAKVTASHLQSRLAHLTFELRQLTDTLSQAPIEYCFNPIGPGTVTEAFRDAVEQMRLPQEARALAFDVFEQVATNMLQGTYQTLIKQIDIPLTFRFRREPPAPPSQGNGSGQGGYGSGGNGSGGNGQNGGAAQATAPTATAQPHGNYADSVVSFQRHQEEARQAYANIQNLMKLRYQRAEAAPEDELLPAAQPEQISEVVSHLAQDISLSDGHVLENVQKALAQQEVALPVESRDAIDTMEQVTQHLLSSQQVAGFVKPHIEQLGWPLLQLMLKDPSLLFNPEHPGRLILNLLAKLGQLTTTGEAQLAKKLDGLIGPVAKNIESDEHSLEELLESLQGMVNSAERKAKQNADRVAQAAEGEHKLQTARKRIENLIGKDSANRTLPSCVVDWLQNGWQQMLTLLLLRDGVDSKRFKGAVKLYRQVLALFSQNNSGRRELLQRFGPMMDLARAELDRLNGNLPEHQRWHDDIMQAAEEHLNQGEIREAIDLPSFEAKPAEVVPQGRGTRRAMNLQIGDWLLLVEQDQSVSVAWIAQDASRFACVNHSGMKVMDFSLGELARALDEGRIKRLYEQEESAVDRSVDKLVQQIYRDLSEQANVDPLTGLFNRQHFLRMLQERLETSIRTSAPTTLCMIDIDQFKLINKNYGVEGGDACLQSVAALLSDAENAIAARIGSNEFAVLFHQQDIEQAEASARIIKKHLESTSIDSRDESFRIHVSVGLASMNADLNDAAELLEQAESSCLVAKEKGGSRIVRYEFDDATHQRQDQFMVWGNKLNQALSNNQLQVLCVPVTPMQERNRNKEQYEVLISVLDENGAQIPPMEFLQAADNFNRMYMIDRWTIERLVQWMADNPDTASEVSRFILRLSGHAINDDSLLAYIFEQAREKDIPVRKLCFELNETSAIRNLEDAADFMHEMRSLGCQFVLSDFGTGQSSFEYLKTLPVDYVKIDTNFTANLHTSSADHALVKSIQEIAHFMAKKTIAEHSANNSVWEILRTIGIDYIVAAPEEHVALEQLKAG</sequence>
<feature type="coiled-coil region" evidence="1">
    <location>
        <begin position="940"/>
        <end position="967"/>
    </location>
</feature>
<name>A0ABS7ZPA5_9GAMM</name>
<dbReference type="Pfam" id="PF00990">
    <property type="entry name" value="GGDEF"/>
    <property type="match status" value="1"/>
</dbReference>
<dbReference type="SUPFAM" id="SSF55073">
    <property type="entry name" value="Nucleotide cyclase"/>
    <property type="match status" value="1"/>
</dbReference>
<dbReference type="Pfam" id="PF00563">
    <property type="entry name" value="EAL"/>
    <property type="match status" value="1"/>
</dbReference>
<dbReference type="InterPro" id="IPR035919">
    <property type="entry name" value="EAL_sf"/>
</dbReference>
<dbReference type="NCBIfam" id="TIGR00254">
    <property type="entry name" value="GGDEF"/>
    <property type="match status" value="1"/>
</dbReference>
<dbReference type="Gene3D" id="3.20.20.450">
    <property type="entry name" value="EAL domain"/>
    <property type="match status" value="1"/>
</dbReference>
<evidence type="ECO:0000259" key="4">
    <source>
        <dbReference type="PROSITE" id="PS50887"/>
    </source>
</evidence>
<organism evidence="5 6">
    <name type="scientific">Thalassolituus marinus</name>
    <dbReference type="NCBI Taxonomy" id="671053"/>
    <lineage>
        <taxon>Bacteria</taxon>
        <taxon>Pseudomonadati</taxon>
        <taxon>Pseudomonadota</taxon>
        <taxon>Gammaproteobacteria</taxon>
        <taxon>Oceanospirillales</taxon>
        <taxon>Oceanospirillaceae</taxon>
        <taxon>Thalassolituus</taxon>
    </lineage>
</organism>
<dbReference type="Gene3D" id="3.30.70.270">
    <property type="match status" value="1"/>
</dbReference>
<dbReference type="InterPro" id="IPR001633">
    <property type="entry name" value="EAL_dom"/>
</dbReference>
<dbReference type="SUPFAM" id="SSF141868">
    <property type="entry name" value="EAL domain-like"/>
    <property type="match status" value="1"/>
</dbReference>
<evidence type="ECO:0000256" key="2">
    <source>
        <dbReference type="SAM" id="MobiDB-lite"/>
    </source>
</evidence>
<comment type="caution">
    <text evidence="5">The sequence shown here is derived from an EMBL/GenBank/DDBJ whole genome shotgun (WGS) entry which is preliminary data.</text>
</comment>
<dbReference type="RefSeq" id="WP_225672624.1">
    <property type="nucleotide sequence ID" value="NZ_JAEDAH010000023.1"/>
</dbReference>
<gene>
    <name evidence="5" type="ORF">I9W95_05370</name>
</gene>
<dbReference type="InterPro" id="IPR043128">
    <property type="entry name" value="Rev_trsase/Diguanyl_cyclase"/>
</dbReference>
<feature type="domain" description="EAL" evidence="3">
    <location>
        <begin position="988"/>
        <end position="1238"/>
    </location>
</feature>
<dbReference type="InterPro" id="IPR029787">
    <property type="entry name" value="Nucleotide_cyclase"/>
</dbReference>
<keyword evidence="6" id="KW-1185">Reference proteome</keyword>
<dbReference type="SMART" id="SM00267">
    <property type="entry name" value="GGDEF"/>
    <property type="match status" value="1"/>
</dbReference>
<evidence type="ECO:0000313" key="5">
    <source>
        <dbReference type="EMBL" id="MCA6063033.1"/>
    </source>
</evidence>
<keyword evidence="1" id="KW-0175">Coiled coil</keyword>
<feature type="domain" description="GGDEF" evidence="4">
    <location>
        <begin position="846"/>
        <end position="977"/>
    </location>
</feature>
<feature type="compositionally biased region" description="Gly residues" evidence="2">
    <location>
        <begin position="328"/>
        <end position="349"/>
    </location>
</feature>
<dbReference type="Proteomes" id="UP000714380">
    <property type="component" value="Unassembled WGS sequence"/>
</dbReference>
<proteinExistence type="predicted"/>
<dbReference type="InterPro" id="IPR000160">
    <property type="entry name" value="GGDEF_dom"/>
</dbReference>
<dbReference type="InterPro" id="IPR009875">
    <property type="entry name" value="PilZ_domain"/>
</dbReference>
<dbReference type="InterPro" id="IPR012434">
    <property type="entry name" value="DUF1631"/>
</dbReference>
<dbReference type="PROSITE" id="PS50887">
    <property type="entry name" value="GGDEF"/>
    <property type="match status" value="1"/>
</dbReference>
<dbReference type="Pfam" id="PF07793">
    <property type="entry name" value="DUF1631"/>
    <property type="match status" value="1"/>
</dbReference>
<dbReference type="PROSITE" id="PS50883">
    <property type="entry name" value="EAL"/>
    <property type="match status" value="1"/>
</dbReference>
<dbReference type="EMBL" id="JAEDAH010000023">
    <property type="protein sequence ID" value="MCA6063033.1"/>
    <property type="molecule type" value="Genomic_DNA"/>
</dbReference>
<evidence type="ECO:0000256" key="1">
    <source>
        <dbReference type="SAM" id="Coils"/>
    </source>
</evidence>
<reference evidence="5 6" key="1">
    <citation type="submission" date="2020-12" db="EMBL/GenBank/DDBJ databases">
        <title>Novel Thalassolituus-related marine hydrocarbonoclastic bacteria mediated algae-derived hydrocarbons mineralization in twilight zone of the northern South China Sea.</title>
        <authorList>
            <person name="Dong C."/>
        </authorList>
    </citation>
    <scope>NUCLEOTIDE SEQUENCE [LARGE SCALE GENOMIC DNA]</scope>
    <source>
        <strain evidence="5 6">IMCC1826</strain>
    </source>
</reference>
<dbReference type="PANTHER" id="PTHR33121">
    <property type="entry name" value="CYCLIC DI-GMP PHOSPHODIESTERASE PDEF"/>
    <property type="match status" value="1"/>
</dbReference>
<feature type="region of interest" description="Disordered" evidence="2">
    <location>
        <begin position="316"/>
        <end position="364"/>
    </location>
</feature>
<dbReference type="PANTHER" id="PTHR33121:SF23">
    <property type="entry name" value="CYCLIC DI-GMP PHOSPHODIESTERASE PDEB"/>
    <property type="match status" value="1"/>
</dbReference>
<dbReference type="InterPro" id="IPR050706">
    <property type="entry name" value="Cyclic-di-GMP_PDE-like"/>
</dbReference>
<dbReference type="SMART" id="SM00052">
    <property type="entry name" value="EAL"/>
    <property type="match status" value="1"/>
</dbReference>
<dbReference type="CDD" id="cd01948">
    <property type="entry name" value="EAL"/>
    <property type="match status" value="1"/>
</dbReference>
<evidence type="ECO:0000313" key="6">
    <source>
        <dbReference type="Proteomes" id="UP000714380"/>
    </source>
</evidence>
<accession>A0ABS7ZPA5</accession>
<dbReference type="Pfam" id="PF07238">
    <property type="entry name" value="PilZ"/>
    <property type="match status" value="1"/>
</dbReference>
<protein>
    <submittedName>
        <fullName evidence="5">DUF1631 family protein</fullName>
    </submittedName>
</protein>
<evidence type="ECO:0000259" key="3">
    <source>
        <dbReference type="PROSITE" id="PS50883"/>
    </source>
</evidence>
<dbReference type="Gene3D" id="2.40.10.220">
    <property type="entry name" value="predicted glycosyltransferase like domains"/>
    <property type="match status" value="1"/>
</dbReference>
<feature type="coiled-coil region" evidence="1">
    <location>
        <begin position="539"/>
        <end position="597"/>
    </location>
</feature>